<reference evidence="2" key="1">
    <citation type="submission" date="2016-10" db="EMBL/GenBank/DDBJ databases">
        <authorList>
            <person name="Varghese N."/>
            <person name="Submissions S."/>
        </authorList>
    </citation>
    <scope>NUCLEOTIDE SEQUENCE [LARGE SCALE GENOMIC DNA]</scope>
    <source>
        <strain evidence="2">CGMCC 4.3525</strain>
    </source>
</reference>
<organism evidence="1 2">
    <name type="scientific">Lentzea xinjiangensis</name>
    <dbReference type="NCBI Taxonomy" id="402600"/>
    <lineage>
        <taxon>Bacteria</taxon>
        <taxon>Bacillati</taxon>
        <taxon>Actinomycetota</taxon>
        <taxon>Actinomycetes</taxon>
        <taxon>Pseudonocardiales</taxon>
        <taxon>Pseudonocardiaceae</taxon>
        <taxon>Lentzea</taxon>
    </lineage>
</organism>
<dbReference type="STRING" id="402600.SAMN05216188_10357"/>
<accession>A0A1H9G3N3</accession>
<dbReference type="EMBL" id="FOFR01000003">
    <property type="protein sequence ID" value="SEQ44348.1"/>
    <property type="molecule type" value="Genomic_DNA"/>
</dbReference>
<evidence type="ECO:0000313" key="2">
    <source>
        <dbReference type="Proteomes" id="UP000199352"/>
    </source>
</evidence>
<name>A0A1H9G3N3_9PSEU</name>
<gene>
    <name evidence="1" type="ORF">SAMN05216188_10357</name>
</gene>
<sequence>MGRRIGGPGGGSDPGAGKAGAVVAAGVLAVSVAAGSGGGLSLGGGASTTAADSAGLNITRAKSEGRKSARNGDADGAWRQVNMRTLKRTAKPAVECVSHSFGQVRDHLTRNPCRSLDRTLFAVGDDRGNVAVVSVAWVGFRTRRDAGEFKELIDVHGTGDITPLAAPLLGLADVRFTGLHYRSRSDGGTVVIAEAEPASGRVSGEVLDAMADMASWLPR</sequence>
<evidence type="ECO:0000313" key="1">
    <source>
        <dbReference type="EMBL" id="SEQ44348.1"/>
    </source>
</evidence>
<protein>
    <submittedName>
        <fullName evidence="1">Uncharacterized protein</fullName>
    </submittedName>
</protein>
<dbReference type="Proteomes" id="UP000199352">
    <property type="component" value="Unassembled WGS sequence"/>
</dbReference>
<keyword evidence="2" id="KW-1185">Reference proteome</keyword>
<dbReference type="RefSeq" id="WP_245777682.1">
    <property type="nucleotide sequence ID" value="NZ_FOFR01000003.1"/>
</dbReference>
<dbReference type="AlphaFoldDB" id="A0A1H9G3N3"/>
<proteinExistence type="predicted"/>